<dbReference type="AlphaFoldDB" id="A0A507ALF9"/>
<dbReference type="InterPro" id="IPR055915">
    <property type="entry name" value="DUF7492"/>
</dbReference>
<feature type="region of interest" description="Disordered" evidence="1">
    <location>
        <begin position="345"/>
        <end position="388"/>
    </location>
</feature>
<comment type="caution">
    <text evidence="4">The sequence shown here is derived from an EMBL/GenBank/DDBJ whole genome shotgun (WGS) entry which is preliminary data.</text>
</comment>
<feature type="domain" description="DUF7492" evidence="3">
    <location>
        <begin position="26"/>
        <end position="275"/>
    </location>
</feature>
<sequence length="520" mass="54328">MKTSISRSARVAATTALVLSWAQPLLAHTWVEQLNRIAPNGTFVNPPGFINGYKGRTGLANVDGEYTFLMPPNNRPDGKVIHPDDKMCKSTQAFGSNNAQFPVLTAAPGDWIAMRYQENGHVTLPQNQANKPLNRGTVYIYGTTELDNSVNYADVFGVWNADGTGGNGKGRLLATRNFDDGRCYQINPDRISQQRQQEFKKIDGGVQGDNLWCQSDLQLRDDLEVGKEYAIYWVWNWPTMTTAGAKTDQPTAGAKVKELEAYTSCMTLKIVDPCSPELGDVKSPSCAAGGGGGGGGGGAAGGKTTSNNSGGSKKVAQAFNKEQDVGNSASFEQITGEQFVVPVKQADNNNNNGGGGGSNNTPDVGSPTPTKGSGGGGGRGKGGKGNDHVKTVTVTQGVATVTVTAGANNNNNNGGGNRGGQQGAPASTPTPSTLSLSVTTPAASSPTPSTSSSTQQQQQQQQSTSPAVQTASTTPTSAASAGFPQPTTARAKPGPPTVSPFLRQRVRRVRRGAGEWRFGY</sequence>
<dbReference type="GeneID" id="41977570"/>
<feature type="signal peptide" evidence="2">
    <location>
        <begin position="1"/>
        <end position="27"/>
    </location>
</feature>
<feature type="region of interest" description="Disordered" evidence="1">
    <location>
        <begin position="288"/>
        <end position="313"/>
    </location>
</feature>
<evidence type="ECO:0000313" key="4">
    <source>
        <dbReference type="EMBL" id="TPX08393.1"/>
    </source>
</evidence>
<feature type="compositionally biased region" description="Low complexity" evidence="1">
    <location>
        <begin position="423"/>
        <end position="481"/>
    </location>
</feature>
<evidence type="ECO:0000256" key="1">
    <source>
        <dbReference type="SAM" id="MobiDB-lite"/>
    </source>
</evidence>
<dbReference type="InParanoid" id="A0A507ALF9"/>
<feature type="region of interest" description="Disordered" evidence="1">
    <location>
        <begin position="405"/>
        <end position="502"/>
    </location>
</feature>
<reference evidence="4 5" key="1">
    <citation type="submission" date="2019-06" db="EMBL/GenBank/DDBJ databases">
        <title>Draft genome sequence of the filamentous fungus Phialemoniopsis curvata isolated from diesel fuel.</title>
        <authorList>
            <person name="Varaljay V.A."/>
            <person name="Lyon W.J."/>
            <person name="Crouch A.L."/>
            <person name="Drake C.E."/>
            <person name="Hollomon J.M."/>
            <person name="Nadeau L.J."/>
            <person name="Nunn H.S."/>
            <person name="Stevenson B.S."/>
            <person name="Bojanowski C.L."/>
            <person name="Crookes-Goodson W.J."/>
        </authorList>
    </citation>
    <scope>NUCLEOTIDE SEQUENCE [LARGE SCALE GENOMIC DNA]</scope>
    <source>
        <strain evidence="4 5">D216</strain>
    </source>
</reference>
<dbReference type="Proteomes" id="UP000319257">
    <property type="component" value="Unassembled WGS sequence"/>
</dbReference>
<organism evidence="4 5">
    <name type="scientific">Thyridium curvatum</name>
    <dbReference type="NCBI Taxonomy" id="1093900"/>
    <lineage>
        <taxon>Eukaryota</taxon>
        <taxon>Fungi</taxon>
        <taxon>Dikarya</taxon>
        <taxon>Ascomycota</taxon>
        <taxon>Pezizomycotina</taxon>
        <taxon>Sordariomycetes</taxon>
        <taxon>Sordariomycetidae</taxon>
        <taxon>Thyridiales</taxon>
        <taxon>Thyridiaceae</taxon>
        <taxon>Thyridium</taxon>
    </lineage>
</organism>
<evidence type="ECO:0000256" key="2">
    <source>
        <dbReference type="SAM" id="SignalP"/>
    </source>
</evidence>
<dbReference type="STRING" id="1093900.A0A507ALF9"/>
<feature type="compositionally biased region" description="Gly residues" evidence="1">
    <location>
        <begin position="288"/>
        <end position="301"/>
    </location>
</feature>
<dbReference type="OrthoDB" id="64281at2759"/>
<dbReference type="Pfam" id="PF24320">
    <property type="entry name" value="DUF7492"/>
    <property type="match status" value="1"/>
</dbReference>
<evidence type="ECO:0000313" key="5">
    <source>
        <dbReference type="Proteomes" id="UP000319257"/>
    </source>
</evidence>
<gene>
    <name evidence="4" type="ORF">E0L32_010123</name>
</gene>
<protein>
    <recommendedName>
        <fullName evidence="3">DUF7492 domain-containing protein</fullName>
    </recommendedName>
</protein>
<accession>A0A507ALF9</accession>
<dbReference type="EMBL" id="SKBQ01000079">
    <property type="protein sequence ID" value="TPX08393.1"/>
    <property type="molecule type" value="Genomic_DNA"/>
</dbReference>
<feature type="chain" id="PRO_5021453951" description="DUF7492 domain-containing protein" evidence="2">
    <location>
        <begin position="28"/>
        <end position="520"/>
    </location>
</feature>
<proteinExistence type="predicted"/>
<feature type="compositionally biased region" description="Gly residues" evidence="1">
    <location>
        <begin position="413"/>
        <end position="422"/>
    </location>
</feature>
<keyword evidence="2" id="KW-0732">Signal</keyword>
<dbReference type="RefSeq" id="XP_030990104.1">
    <property type="nucleotide sequence ID" value="XM_031132706.1"/>
</dbReference>
<evidence type="ECO:0000259" key="3">
    <source>
        <dbReference type="Pfam" id="PF24320"/>
    </source>
</evidence>
<name>A0A507ALF9_9PEZI</name>
<keyword evidence="5" id="KW-1185">Reference proteome</keyword>
<feature type="compositionally biased region" description="Low complexity" evidence="1">
    <location>
        <begin position="302"/>
        <end position="313"/>
    </location>
</feature>